<comment type="pathway">
    <text evidence="3 17">Carbohydrate degradation; glycolysis; pyruvate from D-glyceraldehyde 3-phosphate: step 5/5.</text>
</comment>
<keyword evidence="8" id="KW-0479">Metal-binding</keyword>
<dbReference type="PROSITE" id="PS00110">
    <property type="entry name" value="PYRUVATE_KINASE"/>
    <property type="match status" value="1"/>
</dbReference>
<evidence type="ECO:0000256" key="15">
    <source>
        <dbReference type="ARBA" id="ARBA00023317"/>
    </source>
</evidence>
<evidence type="ECO:0000256" key="4">
    <source>
        <dbReference type="ARBA" id="ARBA00008663"/>
    </source>
</evidence>
<dbReference type="NCBIfam" id="NF004978">
    <property type="entry name" value="PRK06354.1"/>
    <property type="match status" value="1"/>
</dbReference>
<comment type="cofactor">
    <cofactor evidence="1">
        <name>Mg(2+)</name>
        <dbReference type="ChEBI" id="CHEBI:18420"/>
    </cofactor>
</comment>
<keyword evidence="14 17" id="KW-0324">Glycolysis</keyword>
<dbReference type="PANTHER" id="PTHR11817">
    <property type="entry name" value="PYRUVATE KINASE"/>
    <property type="match status" value="1"/>
</dbReference>
<evidence type="ECO:0000256" key="14">
    <source>
        <dbReference type="ARBA" id="ARBA00023152"/>
    </source>
</evidence>
<dbReference type="RefSeq" id="WP_099386291.1">
    <property type="nucleotide sequence ID" value="NZ_JANSWH010000047.1"/>
</dbReference>
<accession>A0A2G3E2E4</accession>
<dbReference type="InterPro" id="IPR015806">
    <property type="entry name" value="Pyrv_Knase_insert_dom_sf"/>
</dbReference>
<evidence type="ECO:0000259" key="18">
    <source>
        <dbReference type="Pfam" id="PF00224"/>
    </source>
</evidence>
<evidence type="ECO:0000256" key="5">
    <source>
        <dbReference type="ARBA" id="ARBA00012142"/>
    </source>
</evidence>
<keyword evidence="21" id="KW-1185">Reference proteome</keyword>
<comment type="catalytic activity">
    <reaction evidence="17">
        <text>pyruvate + ATP = phosphoenolpyruvate + ADP + H(+)</text>
        <dbReference type="Rhea" id="RHEA:18157"/>
        <dbReference type="ChEBI" id="CHEBI:15361"/>
        <dbReference type="ChEBI" id="CHEBI:15378"/>
        <dbReference type="ChEBI" id="CHEBI:30616"/>
        <dbReference type="ChEBI" id="CHEBI:58702"/>
        <dbReference type="ChEBI" id="CHEBI:456216"/>
        <dbReference type="EC" id="2.7.1.40"/>
    </reaction>
</comment>
<evidence type="ECO:0000256" key="1">
    <source>
        <dbReference type="ARBA" id="ARBA00001946"/>
    </source>
</evidence>
<dbReference type="Pfam" id="PF00224">
    <property type="entry name" value="PK"/>
    <property type="match status" value="1"/>
</dbReference>
<dbReference type="InterPro" id="IPR011037">
    <property type="entry name" value="Pyrv_Knase-like_insert_dom_sf"/>
</dbReference>
<dbReference type="Proteomes" id="UP000224563">
    <property type="component" value="Unassembled WGS sequence"/>
</dbReference>
<evidence type="ECO:0000256" key="3">
    <source>
        <dbReference type="ARBA" id="ARBA00004997"/>
    </source>
</evidence>
<sequence>MRKTKIICTIGPASSDEKIFRQMCEAGLNVARLNFSHGDHEEQLGKIKMIRKVREEMGLPIAIMLDTKGPEYRIGTFKEHKVTVAEGQEFVFTTDAVEGDETRVSVSYKDFAKDLKVGDTVLVNNGLVVCKVNKIKGNEVFTTVEAGGVLSDKKSMNFPGKVLSNAYLSEQDKKDLLFGIEQDVDYVAASFVSTKQDALDLREFLNAHGGESIDIIAKIENRSGVENIEEISEVVDGIMVARGDLGVEIPFMEVPAIQKEIVQKCRLLGKRVIIATEMLESMITNVRPTRAEISDVANAVYDGASAIMLSGESAQGKYPVEAVRTMAEVAEYTEEHIHYDNRFKNTEFVNRNILDAISHATCQMAIDVEAKCIVVNSVSGITARMISRFRSPIQIIGATTSPKVYRKLALSWGVIPVLCEEYESIDVLFFHAMMHATRILDLKIGDNVVLTGGQVGGKTGNTNTIKVETVRKIYHES</sequence>
<feature type="domain" description="Pyruvate kinase C-terminal" evidence="19">
    <location>
        <begin position="355"/>
        <end position="467"/>
    </location>
</feature>
<dbReference type="InterPro" id="IPR001697">
    <property type="entry name" value="Pyr_Knase"/>
</dbReference>
<evidence type="ECO:0000256" key="8">
    <source>
        <dbReference type="ARBA" id="ARBA00022723"/>
    </source>
</evidence>
<evidence type="ECO:0000256" key="17">
    <source>
        <dbReference type="RuleBase" id="RU000504"/>
    </source>
</evidence>
<evidence type="ECO:0000256" key="6">
    <source>
        <dbReference type="ARBA" id="ARBA00018587"/>
    </source>
</evidence>
<evidence type="ECO:0000313" key="21">
    <source>
        <dbReference type="Proteomes" id="UP000224563"/>
    </source>
</evidence>
<comment type="caution">
    <text evidence="20">The sequence shown here is derived from an EMBL/GenBank/DDBJ whole genome shotgun (WGS) entry which is preliminary data.</text>
</comment>
<comment type="similarity">
    <text evidence="4 17">Belongs to the pyruvate kinase family.</text>
</comment>
<dbReference type="Gene3D" id="3.20.20.60">
    <property type="entry name" value="Phosphoenolpyruvate-binding domains"/>
    <property type="match status" value="1"/>
</dbReference>
<feature type="domain" description="Pyruvate kinase barrel" evidence="18">
    <location>
        <begin position="1"/>
        <end position="323"/>
    </location>
</feature>
<dbReference type="GO" id="GO:0000287">
    <property type="term" value="F:magnesium ion binding"/>
    <property type="evidence" value="ECO:0007669"/>
    <property type="project" value="UniProtKB-UniRule"/>
</dbReference>
<dbReference type="FunFam" id="3.20.20.60:FF:000025">
    <property type="entry name" value="Pyruvate kinase"/>
    <property type="match status" value="1"/>
</dbReference>
<dbReference type="Gene3D" id="2.40.33.10">
    <property type="entry name" value="PK beta-barrel domain-like"/>
    <property type="match status" value="1"/>
</dbReference>
<keyword evidence="9" id="KW-0547">Nucleotide-binding</keyword>
<dbReference type="GO" id="GO:0016301">
    <property type="term" value="F:kinase activity"/>
    <property type="evidence" value="ECO:0007669"/>
    <property type="project" value="UniProtKB-KW"/>
</dbReference>
<evidence type="ECO:0000256" key="7">
    <source>
        <dbReference type="ARBA" id="ARBA00022679"/>
    </source>
</evidence>
<dbReference type="InterPro" id="IPR015813">
    <property type="entry name" value="Pyrv/PenolPyrv_kinase-like_dom"/>
</dbReference>
<evidence type="ECO:0000256" key="11">
    <source>
        <dbReference type="ARBA" id="ARBA00022840"/>
    </source>
</evidence>
<dbReference type="PRINTS" id="PR01050">
    <property type="entry name" value="PYRUVTKNASE"/>
</dbReference>
<dbReference type="SUPFAM" id="SSF50800">
    <property type="entry name" value="PK beta-barrel domain-like"/>
    <property type="match status" value="1"/>
</dbReference>
<dbReference type="InterPro" id="IPR040442">
    <property type="entry name" value="Pyrv_kinase-like_dom_sf"/>
</dbReference>
<dbReference type="InterPro" id="IPR015795">
    <property type="entry name" value="Pyrv_Knase_C"/>
</dbReference>
<evidence type="ECO:0000256" key="10">
    <source>
        <dbReference type="ARBA" id="ARBA00022777"/>
    </source>
</evidence>
<keyword evidence="15 20" id="KW-0670">Pyruvate</keyword>
<keyword evidence="7 17" id="KW-0808">Transferase</keyword>
<evidence type="ECO:0000256" key="2">
    <source>
        <dbReference type="ARBA" id="ARBA00001958"/>
    </source>
</evidence>
<keyword evidence="12 17" id="KW-0460">Magnesium</keyword>
<dbReference type="NCBIfam" id="NF004491">
    <property type="entry name" value="PRK05826.1"/>
    <property type="match status" value="1"/>
</dbReference>
<evidence type="ECO:0000256" key="9">
    <source>
        <dbReference type="ARBA" id="ARBA00022741"/>
    </source>
</evidence>
<dbReference type="EMBL" id="PDYG01000056">
    <property type="protein sequence ID" value="PHU37409.1"/>
    <property type="molecule type" value="Genomic_DNA"/>
</dbReference>
<reference evidence="20 21" key="2">
    <citation type="submission" date="2017-10" db="EMBL/GenBank/DDBJ databases">
        <authorList>
            <person name="Banno H."/>
            <person name="Chua N.-H."/>
        </authorList>
    </citation>
    <scope>NUCLEOTIDE SEQUENCE [LARGE SCALE GENOMIC DNA]</scope>
    <source>
        <strain evidence="20 21">JK623</strain>
    </source>
</reference>
<comment type="cofactor">
    <cofactor evidence="2">
        <name>K(+)</name>
        <dbReference type="ChEBI" id="CHEBI:29103"/>
    </cofactor>
</comment>
<protein>
    <recommendedName>
        <fullName evidence="6 16">Pyruvate kinase</fullName>
        <ecNumber evidence="5 16">2.7.1.40</ecNumber>
    </recommendedName>
</protein>
<dbReference type="InterPro" id="IPR018209">
    <property type="entry name" value="Pyrv_Knase_AS"/>
</dbReference>
<dbReference type="Gene3D" id="3.40.1380.20">
    <property type="entry name" value="Pyruvate kinase, C-terminal domain"/>
    <property type="match status" value="1"/>
</dbReference>
<evidence type="ECO:0000256" key="16">
    <source>
        <dbReference type="NCBIfam" id="TIGR01064"/>
    </source>
</evidence>
<name>A0A2G3E2E4_9FIRM</name>
<gene>
    <name evidence="20" type="primary">pyk</name>
    <name evidence="20" type="ORF">CSX02_08055</name>
</gene>
<dbReference type="EC" id="2.7.1.40" evidence="5 16"/>
<dbReference type="GO" id="GO:0030955">
    <property type="term" value="F:potassium ion binding"/>
    <property type="evidence" value="ECO:0007669"/>
    <property type="project" value="UniProtKB-UniRule"/>
</dbReference>
<reference evidence="20 21" key="1">
    <citation type="submission" date="2017-10" db="EMBL/GenBank/DDBJ databases">
        <title>Resolving the taxonomy of Roseburia spp., Eubacterium rectale and Agathobacter spp. through phylogenomic analysis.</title>
        <authorList>
            <person name="Sheridan P.O."/>
            <person name="Walker A.W."/>
            <person name="Duncan S.H."/>
            <person name="Scott K.P."/>
            <person name="Toole P.W.O."/>
            <person name="Luis P."/>
            <person name="Flint H.J."/>
        </authorList>
    </citation>
    <scope>NUCLEOTIDE SEQUENCE [LARGE SCALE GENOMIC DNA]</scope>
    <source>
        <strain evidence="20 21">JK623</strain>
    </source>
</reference>
<keyword evidence="10 17" id="KW-0418">Kinase</keyword>
<organism evidence="20 21">
    <name type="scientific">Agathobacter ruminis</name>
    <dbReference type="NCBI Taxonomy" id="1712665"/>
    <lineage>
        <taxon>Bacteria</taxon>
        <taxon>Bacillati</taxon>
        <taxon>Bacillota</taxon>
        <taxon>Clostridia</taxon>
        <taxon>Lachnospirales</taxon>
        <taxon>Lachnospiraceae</taxon>
        <taxon>Agathobacter</taxon>
    </lineage>
</organism>
<proteinExistence type="inferred from homology"/>
<evidence type="ECO:0000313" key="20">
    <source>
        <dbReference type="EMBL" id="PHU37409.1"/>
    </source>
</evidence>
<keyword evidence="11" id="KW-0067">ATP-binding</keyword>
<dbReference type="InterPro" id="IPR015793">
    <property type="entry name" value="Pyrv_Knase_brl"/>
</dbReference>
<evidence type="ECO:0000256" key="12">
    <source>
        <dbReference type="ARBA" id="ARBA00022842"/>
    </source>
</evidence>
<dbReference type="NCBIfam" id="TIGR01064">
    <property type="entry name" value="pyruv_kin"/>
    <property type="match status" value="1"/>
</dbReference>
<dbReference type="FunFam" id="2.40.33.10:FF:000001">
    <property type="entry name" value="Pyruvate kinase"/>
    <property type="match status" value="1"/>
</dbReference>
<dbReference type="GO" id="GO:0004743">
    <property type="term" value="F:pyruvate kinase activity"/>
    <property type="evidence" value="ECO:0007669"/>
    <property type="project" value="UniProtKB-UniRule"/>
</dbReference>
<dbReference type="SUPFAM" id="SSF52935">
    <property type="entry name" value="PK C-terminal domain-like"/>
    <property type="match status" value="1"/>
</dbReference>
<evidence type="ECO:0000256" key="13">
    <source>
        <dbReference type="ARBA" id="ARBA00022958"/>
    </source>
</evidence>
<evidence type="ECO:0000259" key="19">
    <source>
        <dbReference type="Pfam" id="PF02887"/>
    </source>
</evidence>
<dbReference type="SUPFAM" id="SSF51621">
    <property type="entry name" value="Phosphoenolpyruvate/pyruvate domain"/>
    <property type="match status" value="1"/>
</dbReference>
<dbReference type="GO" id="GO:0005524">
    <property type="term" value="F:ATP binding"/>
    <property type="evidence" value="ECO:0007669"/>
    <property type="project" value="UniProtKB-KW"/>
</dbReference>
<keyword evidence="13" id="KW-0630">Potassium</keyword>
<dbReference type="Pfam" id="PF02887">
    <property type="entry name" value="PK_C"/>
    <property type="match status" value="1"/>
</dbReference>
<dbReference type="InterPro" id="IPR036918">
    <property type="entry name" value="Pyrv_Knase_C_sf"/>
</dbReference>
<dbReference type="AlphaFoldDB" id="A0A2G3E2E4"/>
<dbReference type="UniPathway" id="UPA00109">
    <property type="reaction ID" value="UER00188"/>
</dbReference>